<accession>A0A4Y2X674</accession>
<dbReference type="AlphaFoldDB" id="A0A4Y2X674"/>
<protein>
    <recommendedName>
        <fullName evidence="3">DUF4219 domain-containing protein</fullName>
    </recommendedName>
</protein>
<evidence type="ECO:0000313" key="1">
    <source>
        <dbReference type="EMBL" id="GBO45053.1"/>
    </source>
</evidence>
<evidence type="ECO:0008006" key="3">
    <source>
        <dbReference type="Google" id="ProtNLM"/>
    </source>
</evidence>
<dbReference type="Pfam" id="PF14223">
    <property type="entry name" value="Retrotran_gag_2"/>
    <property type="match status" value="1"/>
</dbReference>
<dbReference type="Proteomes" id="UP000499080">
    <property type="component" value="Unassembled WGS sequence"/>
</dbReference>
<dbReference type="EMBL" id="BGPR01072044">
    <property type="protein sequence ID" value="GBO45053.1"/>
    <property type="molecule type" value="Genomic_DNA"/>
</dbReference>
<reference evidence="1 2" key="1">
    <citation type="journal article" date="2019" name="Sci. Rep.">
        <title>Orb-weaving spider Araneus ventricosus genome elucidates the spidroin gene catalogue.</title>
        <authorList>
            <person name="Kono N."/>
            <person name="Nakamura H."/>
            <person name="Ohtoshi R."/>
            <person name="Moran D.A.P."/>
            <person name="Shinohara A."/>
            <person name="Yoshida Y."/>
            <person name="Fujiwara M."/>
            <person name="Mori M."/>
            <person name="Tomita M."/>
            <person name="Arakawa K."/>
        </authorList>
    </citation>
    <scope>NUCLEOTIDE SEQUENCE [LARGE SCALE GENOMIC DNA]</scope>
</reference>
<name>A0A4Y2X674_ARAVE</name>
<dbReference type="OrthoDB" id="7548346at2759"/>
<sequence>MEKLTVPELTSSNYFIWALKMKAAFSLKRLFSVIENEKPVSLEGKALSDWSTKNEDAVSYVKLSLSDEQALQYANEDNAKTLWEKIKSNFTGQAEDEGTSYTISDFVKRRK</sequence>
<comment type="caution">
    <text evidence="1">The sequence shown here is derived from an EMBL/GenBank/DDBJ whole genome shotgun (WGS) entry which is preliminary data.</text>
</comment>
<evidence type="ECO:0000313" key="2">
    <source>
        <dbReference type="Proteomes" id="UP000499080"/>
    </source>
</evidence>
<organism evidence="1 2">
    <name type="scientific">Araneus ventricosus</name>
    <name type="common">Orbweaver spider</name>
    <name type="synonym">Epeira ventricosa</name>
    <dbReference type="NCBI Taxonomy" id="182803"/>
    <lineage>
        <taxon>Eukaryota</taxon>
        <taxon>Metazoa</taxon>
        <taxon>Ecdysozoa</taxon>
        <taxon>Arthropoda</taxon>
        <taxon>Chelicerata</taxon>
        <taxon>Arachnida</taxon>
        <taxon>Araneae</taxon>
        <taxon>Araneomorphae</taxon>
        <taxon>Entelegynae</taxon>
        <taxon>Araneoidea</taxon>
        <taxon>Araneidae</taxon>
        <taxon>Araneus</taxon>
    </lineage>
</organism>
<proteinExistence type="predicted"/>
<gene>
    <name evidence="1" type="ORF">AVEN_97290_1</name>
</gene>
<keyword evidence="2" id="KW-1185">Reference proteome</keyword>